<reference evidence="1" key="1">
    <citation type="journal article" date="2020" name="mSystems">
        <title>Genome- and Community-Level Interaction Insights into Carbon Utilization and Element Cycling Functions of Hydrothermarchaeota in Hydrothermal Sediment.</title>
        <authorList>
            <person name="Zhou Z."/>
            <person name="Liu Y."/>
            <person name="Xu W."/>
            <person name="Pan J."/>
            <person name="Luo Z.H."/>
            <person name="Li M."/>
        </authorList>
    </citation>
    <scope>NUCLEOTIDE SEQUENCE [LARGE SCALE GENOMIC DNA]</scope>
    <source>
        <strain evidence="1">SpSt-125</strain>
    </source>
</reference>
<accession>A0A7J2TZQ7</accession>
<organism evidence="1">
    <name type="scientific">Ignisphaera aggregans</name>
    <dbReference type="NCBI Taxonomy" id="334771"/>
    <lineage>
        <taxon>Archaea</taxon>
        <taxon>Thermoproteota</taxon>
        <taxon>Thermoprotei</taxon>
        <taxon>Desulfurococcales</taxon>
        <taxon>Desulfurococcaceae</taxon>
        <taxon>Ignisphaera</taxon>
    </lineage>
</organism>
<name>A0A7J2TZQ7_9CREN</name>
<sequence length="80" mass="9105">MLEAVENPDTLLAKEKLPLINKLIELNLIIDSITYRDPELWIDQPPPQKDLELGIGKHIAWQTPLHREAVRKALQEASTA</sequence>
<dbReference type="EMBL" id="DSEU01000002">
    <property type="protein sequence ID" value="HEM66070.1"/>
    <property type="molecule type" value="Genomic_DNA"/>
</dbReference>
<evidence type="ECO:0000313" key="1">
    <source>
        <dbReference type="EMBL" id="HEM66070.1"/>
    </source>
</evidence>
<protein>
    <submittedName>
        <fullName evidence="1">Uncharacterized protein</fullName>
    </submittedName>
</protein>
<proteinExistence type="predicted"/>
<gene>
    <name evidence="1" type="ORF">ENO26_00580</name>
</gene>
<dbReference type="AlphaFoldDB" id="A0A7J2TZQ7"/>
<comment type="caution">
    <text evidence="1">The sequence shown here is derived from an EMBL/GenBank/DDBJ whole genome shotgun (WGS) entry which is preliminary data.</text>
</comment>